<evidence type="ECO:0000256" key="1">
    <source>
        <dbReference type="SAM" id="SignalP"/>
    </source>
</evidence>
<protein>
    <submittedName>
        <fullName evidence="3">Uncharacterized protein LOC116668910 isoform X2</fullName>
    </submittedName>
</protein>
<keyword evidence="2" id="KW-1185">Reference proteome</keyword>
<feature type="signal peptide" evidence="1">
    <location>
        <begin position="1"/>
        <end position="22"/>
    </location>
</feature>
<organism evidence="2 3">
    <name type="scientific">Camelus ferus</name>
    <name type="common">Wild bactrian camel</name>
    <name type="synonym">Camelus bactrianus ferus</name>
    <dbReference type="NCBI Taxonomy" id="419612"/>
    <lineage>
        <taxon>Eukaryota</taxon>
        <taxon>Metazoa</taxon>
        <taxon>Chordata</taxon>
        <taxon>Craniata</taxon>
        <taxon>Vertebrata</taxon>
        <taxon>Euteleostomi</taxon>
        <taxon>Mammalia</taxon>
        <taxon>Eutheria</taxon>
        <taxon>Laurasiatheria</taxon>
        <taxon>Artiodactyla</taxon>
        <taxon>Tylopoda</taxon>
        <taxon>Camelidae</taxon>
        <taxon>Camelus</taxon>
    </lineage>
</organism>
<dbReference type="Proteomes" id="UP000694856">
    <property type="component" value="Chromosome 15"/>
</dbReference>
<dbReference type="GeneID" id="116668910"/>
<reference evidence="3" key="1">
    <citation type="submission" date="2025-08" db="UniProtKB">
        <authorList>
            <consortium name="RefSeq"/>
        </authorList>
    </citation>
    <scope>IDENTIFICATION</scope>
    <source>
        <tissue evidence="3">Ear skin</tissue>
    </source>
</reference>
<evidence type="ECO:0000313" key="2">
    <source>
        <dbReference type="Proteomes" id="UP000694856"/>
    </source>
</evidence>
<dbReference type="RefSeq" id="XP_032353004.1">
    <property type="nucleotide sequence ID" value="XM_032497113.1"/>
</dbReference>
<name>A0A8B8UEJ2_CAMFR</name>
<dbReference type="AlphaFoldDB" id="A0A8B8UEJ2"/>
<accession>A0A8B8UEJ2</accession>
<feature type="chain" id="PRO_5034875808" evidence="1">
    <location>
        <begin position="23"/>
        <end position="176"/>
    </location>
</feature>
<keyword evidence="1" id="KW-0732">Signal</keyword>
<sequence length="176" mass="19807">MVSPAEVCPAVWQLLVHFFVWAAHLLEPHISLPRLTLGVAGRMRFGSQCHSAARSPGGLGAGRERGQSARTWIFCQILGCCLVGVTANTMFSWAHTFARVHNVSHCWVCTELPVDAGDGLPWHLHPASRANWSTLIRWNANRTARSPWDLRWQTIEEILRHERGNAPPPNWKDCMK</sequence>
<evidence type="ECO:0000313" key="3">
    <source>
        <dbReference type="RefSeq" id="XP_032353004.1"/>
    </source>
</evidence>
<gene>
    <name evidence="3" type="primary">LOC116668910</name>
</gene>
<proteinExistence type="predicted"/>